<evidence type="ECO:0000313" key="3">
    <source>
        <dbReference type="Proteomes" id="UP001226577"/>
    </source>
</evidence>
<organism evidence="2 3">
    <name type="scientific">Pseudarthrobacter enclensis</name>
    <dbReference type="NCBI Taxonomy" id="993070"/>
    <lineage>
        <taxon>Bacteria</taxon>
        <taxon>Bacillati</taxon>
        <taxon>Actinomycetota</taxon>
        <taxon>Actinomycetes</taxon>
        <taxon>Micrococcales</taxon>
        <taxon>Micrococcaceae</taxon>
        <taxon>Pseudarthrobacter</taxon>
    </lineage>
</organism>
<evidence type="ECO:0000256" key="1">
    <source>
        <dbReference type="SAM" id="MobiDB-lite"/>
    </source>
</evidence>
<gene>
    <name evidence="2" type="ORF">J2X98_001129</name>
</gene>
<sequence>MTRQLPQNPTSFTRNNAATAPIHFFRVEDPSPEDAQAAPAPQRFAGAGIIFGSAALRRGA</sequence>
<feature type="compositionally biased region" description="Polar residues" evidence="1">
    <location>
        <begin position="1"/>
        <end position="18"/>
    </location>
</feature>
<comment type="caution">
    <text evidence="2">The sequence shown here is derived from an EMBL/GenBank/DDBJ whole genome shotgun (WGS) entry which is preliminary data.</text>
</comment>
<dbReference type="RefSeq" id="WP_307305292.1">
    <property type="nucleotide sequence ID" value="NZ_JAUSRE010000004.1"/>
</dbReference>
<evidence type="ECO:0000313" key="2">
    <source>
        <dbReference type="EMBL" id="MDP9887554.1"/>
    </source>
</evidence>
<dbReference type="Proteomes" id="UP001226577">
    <property type="component" value="Unassembled WGS sequence"/>
</dbReference>
<protein>
    <submittedName>
        <fullName evidence="2">Uncharacterized protein</fullName>
    </submittedName>
</protein>
<proteinExistence type="predicted"/>
<dbReference type="EMBL" id="JAUSRE010000004">
    <property type="protein sequence ID" value="MDP9887554.1"/>
    <property type="molecule type" value="Genomic_DNA"/>
</dbReference>
<keyword evidence="3" id="KW-1185">Reference proteome</keyword>
<feature type="region of interest" description="Disordered" evidence="1">
    <location>
        <begin position="1"/>
        <end position="20"/>
    </location>
</feature>
<accession>A0ABT9RQR0</accession>
<name>A0ABT9RQR0_9MICC</name>
<reference evidence="2 3" key="1">
    <citation type="submission" date="2023-07" db="EMBL/GenBank/DDBJ databases">
        <title>Sorghum-associated microbial communities from plants grown in Nebraska, USA.</title>
        <authorList>
            <person name="Schachtman D."/>
        </authorList>
    </citation>
    <scope>NUCLEOTIDE SEQUENCE [LARGE SCALE GENOMIC DNA]</scope>
    <source>
        <strain evidence="2 3">CC222</strain>
    </source>
</reference>